<dbReference type="GO" id="GO:0005829">
    <property type="term" value="C:cytosol"/>
    <property type="evidence" value="ECO:0007669"/>
    <property type="project" value="TreeGrafter"/>
</dbReference>
<keyword evidence="9" id="KW-0028">Amino-acid biosynthesis</keyword>
<evidence type="ECO:0000256" key="7">
    <source>
        <dbReference type="ARBA" id="ARBA00023167"/>
    </source>
</evidence>
<dbReference type="EMBL" id="MGJD01000004">
    <property type="protein sequence ID" value="OGN01520.1"/>
    <property type="molecule type" value="Genomic_DNA"/>
</dbReference>
<accession>A0A1F8EMF0</accession>
<evidence type="ECO:0000256" key="2">
    <source>
        <dbReference type="ARBA" id="ARBA00022563"/>
    </source>
</evidence>
<evidence type="ECO:0000259" key="11">
    <source>
        <dbReference type="Pfam" id="PF02882"/>
    </source>
</evidence>
<dbReference type="GO" id="GO:0000105">
    <property type="term" value="P:L-histidine biosynthetic process"/>
    <property type="evidence" value="ECO:0007669"/>
    <property type="project" value="UniProtKB-KW"/>
</dbReference>
<comment type="catalytic activity">
    <reaction evidence="9">
        <text>(6R)-5,10-methylene-5,6,7,8-tetrahydrofolate + NADP(+) = (6R)-5,10-methenyltetrahydrofolate + NADPH</text>
        <dbReference type="Rhea" id="RHEA:22812"/>
        <dbReference type="ChEBI" id="CHEBI:15636"/>
        <dbReference type="ChEBI" id="CHEBI:57455"/>
        <dbReference type="ChEBI" id="CHEBI:57783"/>
        <dbReference type="ChEBI" id="CHEBI:58349"/>
        <dbReference type="EC" id="1.5.1.5"/>
    </reaction>
</comment>
<keyword evidence="8 9" id="KW-0511">Multifunctional enzyme</keyword>
<dbReference type="InterPro" id="IPR046346">
    <property type="entry name" value="Aminoacid_DH-like_N_sf"/>
</dbReference>
<dbReference type="InterPro" id="IPR020630">
    <property type="entry name" value="THF_DH/CycHdrlase_cat_dom"/>
</dbReference>
<dbReference type="InterPro" id="IPR020631">
    <property type="entry name" value="THF_DH/CycHdrlase_NAD-bd_dom"/>
</dbReference>
<evidence type="ECO:0000313" key="12">
    <source>
        <dbReference type="EMBL" id="OGN01520.1"/>
    </source>
</evidence>
<comment type="function">
    <text evidence="9">Catalyzes the oxidation of 5,10-methylenetetrahydrofolate to 5,10-methenyltetrahydrofolate and then the hydrolysis of 5,10-methenyltetrahydrofolate to 10-formyltetrahydrofolate.</text>
</comment>
<comment type="subunit">
    <text evidence="9">Homodimer.</text>
</comment>
<gene>
    <name evidence="9" type="primary">folD</name>
    <name evidence="12" type="ORF">A2650_02740</name>
</gene>
<dbReference type="EC" id="1.5.1.5" evidence="9"/>
<dbReference type="Pfam" id="PF00763">
    <property type="entry name" value="THF_DHG_CYH"/>
    <property type="match status" value="1"/>
</dbReference>
<dbReference type="AlphaFoldDB" id="A0A1F8EMF0"/>
<dbReference type="InterPro" id="IPR036291">
    <property type="entry name" value="NAD(P)-bd_dom_sf"/>
</dbReference>
<evidence type="ECO:0000256" key="8">
    <source>
        <dbReference type="ARBA" id="ARBA00023268"/>
    </source>
</evidence>
<evidence type="ECO:0000256" key="1">
    <source>
        <dbReference type="ARBA" id="ARBA00004777"/>
    </source>
</evidence>
<keyword evidence="2 9" id="KW-0554">One-carbon metabolism</keyword>
<comment type="catalytic activity">
    <reaction evidence="9">
        <text>(6R)-5,10-methenyltetrahydrofolate + H2O = (6R)-10-formyltetrahydrofolate + H(+)</text>
        <dbReference type="Rhea" id="RHEA:23700"/>
        <dbReference type="ChEBI" id="CHEBI:15377"/>
        <dbReference type="ChEBI" id="CHEBI:15378"/>
        <dbReference type="ChEBI" id="CHEBI:57455"/>
        <dbReference type="ChEBI" id="CHEBI:195366"/>
        <dbReference type="EC" id="3.5.4.9"/>
    </reaction>
</comment>
<comment type="pathway">
    <text evidence="1 9">One-carbon metabolism; tetrahydrofolate interconversion.</text>
</comment>
<name>A0A1F8EMF0_9BACT</name>
<dbReference type="UniPathway" id="UPA00193"/>
<comment type="caution">
    <text evidence="12">The sequence shown here is derived from an EMBL/GenBank/DDBJ whole genome shotgun (WGS) entry which is preliminary data.</text>
</comment>
<dbReference type="SUPFAM" id="SSF51735">
    <property type="entry name" value="NAD(P)-binding Rossmann-fold domains"/>
    <property type="match status" value="1"/>
</dbReference>
<dbReference type="Proteomes" id="UP000177117">
    <property type="component" value="Unassembled WGS sequence"/>
</dbReference>
<dbReference type="GO" id="GO:0006164">
    <property type="term" value="P:purine nucleotide biosynthetic process"/>
    <property type="evidence" value="ECO:0007669"/>
    <property type="project" value="UniProtKB-KW"/>
</dbReference>
<sequence length="309" mass="33517">MLINGKQMAGETLAKLREEIASKKLNLKMAAVLACPEGVEGLALKKFVELKEKAARSIGVGFQSYFFDENISENELIKEVEKISGDSKIDGIFIELPLPKHINIQNILDVISASKDLDALSKPLQDKFFSGDFSILPPAVESVKMILDKYSIDLRGKKIAVFGYGFLVGKPVAFWLDKQGAQVSVIRSKTENPADISREADIIISGVGKPELITGGMVKEGAVVIDFGYGRLRGPDFSSLTKGQDRKIEDPRFADSGFAGKTNRDKMVGDVDYDSVAPKSSLITPVPGGMGPILITTVLGNLVKLKIKN</sequence>
<protein>
    <recommendedName>
        <fullName evidence="9">Bifunctional protein FolD</fullName>
    </recommendedName>
    <domain>
        <recommendedName>
            <fullName evidence="9">Methylenetetrahydrofolate dehydrogenase</fullName>
            <ecNumber evidence="9">1.5.1.5</ecNumber>
        </recommendedName>
    </domain>
    <domain>
        <recommendedName>
            <fullName evidence="9">Methenyltetrahydrofolate cyclohydrolase</fullName>
            <ecNumber evidence="9">3.5.4.9</ecNumber>
        </recommendedName>
    </domain>
</protein>
<feature type="binding site" evidence="9">
    <location>
        <begin position="163"/>
        <end position="165"/>
    </location>
    <ligand>
        <name>NADP(+)</name>
        <dbReference type="ChEBI" id="CHEBI:58349"/>
    </ligand>
</feature>
<reference evidence="12 13" key="1">
    <citation type="journal article" date="2016" name="Nat. Commun.">
        <title>Thousands of microbial genomes shed light on interconnected biogeochemical processes in an aquifer system.</title>
        <authorList>
            <person name="Anantharaman K."/>
            <person name="Brown C.T."/>
            <person name="Hug L.A."/>
            <person name="Sharon I."/>
            <person name="Castelle C.J."/>
            <person name="Probst A.J."/>
            <person name="Thomas B.C."/>
            <person name="Singh A."/>
            <person name="Wilkins M.J."/>
            <person name="Karaoz U."/>
            <person name="Brodie E.L."/>
            <person name="Williams K.H."/>
            <person name="Hubbard S.S."/>
            <person name="Banfield J.F."/>
        </authorList>
    </citation>
    <scope>NUCLEOTIDE SEQUENCE [LARGE SCALE GENOMIC DNA]</scope>
</reference>
<evidence type="ECO:0000256" key="9">
    <source>
        <dbReference type="HAMAP-Rule" id="MF_01576"/>
    </source>
</evidence>
<keyword evidence="6 9" id="KW-0560">Oxidoreductase</keyword>
<dbReference type="HAMAP" id="MF_01576">
    <property type="entry name" value="THF_DHG_CYH"/>
    <property type="match status" value="1"/>
</dbReference>
<dbReference type="PANTHER" id="PTHR48099">
    <property type="entry name" value="C-1-TETRAHYDROFOLATE SYNTHASE, CYTOPLASMIC-RELATED"/>
    <property type="match status" value="1"/>
</dbReference>
<dbReference type="GO" id="GO:0035999">
    <property type="term" value="P:tetrahydrofolate interconversion"/>
    <property type="evidence" value="ECO:0007669"/>
    <property type="project" value="UniProtKB-UniRule"/>
</dbReference>
<dbReference type="InterPro" id="IPR000672">
    <property type="entry name" value="THF_DH/CycHdrlase"/>
</dbReference>
<dbReference type="GO" id="GO:0009086">
    <property type="term" value="P:methionine biosynthetic process"/>
    <property type="evidence" value="ECO:0007669"/>
    <property type="project" value="UniProtKB-KW"/>
</dbReference>
<keyword evidence="4 9" id="KW-0378">Hydrolase</keyword>
<keyword evidence="3 9" id="KW-0658">Purine biosynthesis</keyword>
<dbReference type="PRINTS" id="PR00085">
    <property type="entry name" value="THFDHDRGNASE"/>
</dbReference>
<organism evidence="12 13">
    <name type="scientific">Candidatus Yanofskybacteria bacterium RIFCSPHIGHO2_01_FULL_41_53</name>
    <dbReference type="NCBI Taxonomy" id="1802663"/>
    <lineage>
        <taxon>Bacteria</taxon>
        <taxon>Candidatus Yanofskyibacteriota</taxon>
    </lineage>
</organism>
<dbReference type="EC" id="3.5.4.9" evidence="9"/>
<dbReference type="Gene3D" id="3.40.50.720">
    <property type="entry name" value="NAD(P)-binding Rossmann-like Domain"/>
    <property type="match status" value="1"/>
</dbReference>
<feature type="domain" description="Tetrahydrofolate dehydrogenase/cyclohydrolase catalytic" evidence="10">
    <location>
        <begin position="3"/>
        <end position="118"/>
    </location>
</feature>
<evidence type="ECO:0000313" key="13">
    <source>
        <dbReference type="Proteomes" id="UP000177117"/>
    </source>
</evidence>
<dbReference type="GO" id="GO:0004477">
    <property type="term" value="F:methenyltetrahydrofolate cyclohydrolase activity"/>
    <property type="evidence" value="ECO:0007669"/>
    <property type="project" value="UniProtKB-UniRule"/>
</dbReference>
<proteinExistence type="inferred from homology"/>
<feature type="domain" description="Tetrahydrofolate dehydrogenase/cyclohydrolase NAD(P)-binding" evidence="11">
    <location>
        <begin position="140"/>
        <end position="305"/>
    </location>
</feature>
<dbReference type="SUPFAM" id="SSF53223">
    <property type="entry name" value="Aminoacid dehydrogenase-like, N-terminal domain"/>
    <property type="match status" value="1"/>
</dbReference>
<comment type="similarity">
    <text evidence="9">Belongs to the tetrahydrofolate dehydrogenase/cyclohydrolase family.</text>
</comment>
<keyword evidence="9" id="KW-0368">Histidine biosynthesis</keyword>
<dbReference type="GO" id="GO:0004488">
    <property type="term" value="F:methylenetetrahydrofolate dehydrogenase (NADP+) activity"/>
    <property type="evidence" value="ECO:0007669"/>
    <property type="project" value="UniProtKB-UniRule"/>
</dbReference>
<evidence type="ECO:0000256" key="4">
    <source>
        <dbReference type="ARBA" id="ARBA00022801"/>
    </source>
</evidence>
<dbReference type="Gene3D" id="3.40.50.10860">
    <property type="entry name" value="Leucine Dehydrogenase, chain A, domain 1"/>
    <property type="match status" value="1"/>
</dbReference>
<evidence type="ECO:0000256" key="5">
    <source>
        <dbReference type="ARBA" id="ARBA00022857"/>
    </source>
</evidence>
<dbReference type="PANTHER" id="PTHR48099:SF5">
    <property type="entry name" value="C-1-TETRAHYDROFOLATE SYNTHASE, CYTOPLASMIC"/>
    <property type="match status" value="1"/>
</dbReference>
<dbReference type="Pfam" id="PF02882">
    <property type="entry name" value="THF_DHG_CYH_C"/>
    <property type="match status" value="1"/>
</dbReference>
<keyword evidence="5 9" id="KW-0521">NADP</keyword>
<comment type="caution">
    <text evidence="9">Lacks conserved residue(s) required for the propagation of feature annotation.</text>
</comment>
<keyword evidence="7 9" id="KW-0486">Methionine biosynthesis</keyword>
<evidence type="ECO:0000256" key="6">
    <source>
        <dbReference type="ARBA" id="ARBA00023002"/>
    </source>
</evidence>
<evidence type="ECO:0000259" key="10">
    <source>
        <dbReference type="Pfam" id="PF00763"/>
    </source>
</evidence>
<evidence type="ECO:0000256" key="3">
    <source>
        <dbReference type="ARBA" id="ARBA00022755"/>
    </source>
</evidence>